<feature type="region of interest" description="Disordered" evidence="1">
    <location>
        <begin position="82"/>
        <end position="101"/>
    </location>
</feature>
<dbReference type="EMBL" id="JAGMWT010000006">
    <property type="protein sequence ID" value="KAH7126801.1"/>
    <property type="molecule type" value="Genomic_DNA"/>
</dbReference>
<reference evidence="2" key="1">
    <citation type="journal article" date="2021" name="Nat. Commun.">
        <title>Genetic determinants of endophytism in the Arabidopsis root mycobiome.</title>
        <authorList>
            <person name="Mesny F."/>
            <person name="Miyauchi S."/>
            <person name="Thiergart T."/>
            <person name="Pickel B."/>
            <person name="Atanasova L."/>
            <person name="Karlsson M."/>
            <person name="Huettel B."/>
            <person name="Barry K.W."/>
            <person name="Haridas S."/>
            <person name="Chen C."/>
            <person name="Bauer D."/>
            <person name="Andreopoulos W."/>
            <person name="Pangilinan J."/>
            <person name="LaButti K."/>
            <person name="Riley R."/>
            <person name="Lipzen A."/>
            <person name="Clum A."/>
            <person name="Drula E."/>
            <person name="Henrissat B."/>
            <person name="Kohler A."/>
            <person name="Grigoriev I.V."/>
            <person name="Martin F.M."/>
            <person name="Hacquard S."/>
        </authorList>
    </citation>
    <scope>NUCLEOTIDE SEQUENCE</scope>
    <source>
        <strain evidence="2">MPI-CAGE-CH-0243</strain>
    </source>
</reference>
<proteinExistence type="predicted"/>
<evidence type="ECO:0000313" key="2">
    <source>
        <dbReference type="EMBL" id="KAH7126801.1"/>
    </source>
</evidence>
<comment type="caution">
    <text evidence="2">The sequence shown here is derived from an EMBL/GenBank/DDBJ whole genome shotgun (WGS) entry which is preliminary data.</text>
</comment>
<organism evidence="2 3">
    <name type="scientific">Dendryphion nanum</name>
    <dbReference type="NCBI Taxonomy" id="256645"/>
    <lineage>
        <taxon>Eukaryota</taxon>
        <taxon>Fungi</taxon>
        <taxon>Dikarya</taxon>
        <taxon>Ascomycota</taxon>
        <taxon>Pezizomycotina</taxon>
        <taxon>Dothideomycetes</taxon>
        <taxon>Pleosporomycetidae</taxon>
        <taxon>Pleosporales</taxon>
        <taxon>Torulaceae</taxon>
        <taxon>Dendryphion</taxon>
    </lineage>
</organism>
<keyword evidence="3" id="KW-1185">Reference proteome</keyword>
<evidence type="ECO:0000313" key="3">
    <source>
        <dbReference type="Proteomes" id="UP000700596"/>
    </source>
</evidence>
<accession>A0A9P9DX27</accession>
<dbReference type="OrthoDB" id="3920481at2759"/>
<name>A0A9P9DX27_9PLEO</name>
<evidence type="ECO:0000256" key="1">
    <source>
        <dbReference type="SAM" id="MobiDB-lite"/>
    </source>
</evidence>
<dbReference type="Proteomes" id="UP000700596">
    <property type="component" value="Unassembled WGS sequence"/>
</dbReference>
<sequence>MHAHLHSPTSQSSSSTCYFSITPSPFTHYSVETPIPSPVAYYSPDTFSDPTNPLLALRRPHAILDPAVMDASKVLQMQTNAAHRDSSSSSCSSSGTPPQSESLTMELTCVRCRRTCYGRHNVVKFGTSSYAQVYCRHCAAMVGYKDVT</sequence>
<dbReference type="AlphaFoldDB" id="A0A9P9DX27"/>
<protein>
    <submittedName>
        <fullName evidence="2">Uncharacterized protein</fullName>
    </submittedName>
</protein>
<gene>
    <name evidence="2" type="ORF">B0J11DRAFT_286632</name>
</gene>